<evidence type="ECO:0000313" key="5">
    <source>
        <dbReference type="EMBL" id="CAB3909615.1"/>
    </source>
</evidence>
<dbReference type="Gene3D" id="1.10.10.10">
    <property type="entry name" value="Winged helix-like DNA-binding domain superfamily/Winged helix DNA-binding domain"/>
    <property type="match status" value="1"/>
</dbReference>
<dbReference type="EMBL" id="CADIKW010000013">
    <property type="protein sequence ID" value="CAB3909615.1"/>
    <property type="molecule type" value="Genomic_DNA"/>
</dbReference>
<dbReference type="AlphaFoldDB" id="A0A6S7EHP5"/>
<evidence type="ECO:0000259" key="4">
    <source>
        <dbReference type="PROSITE" id="PS51118"/>
    </source>
</evidence>
<dbReference type="InterPro" id="IPR036388">
    <property type="entry name" value="WH-like_DNA-bd_sf"/>
</dbReference>
<dbReference type="SUPFAM" id="SSF46785">
    <property type="entry name" value="Winged helix' DNA-binding domain"/>
    <property type="match status" value="1"/>
</dbReference>
<organism evidence="5 6">
    <name type="scientific">Achromobacter dolens</name>
    <dbReference type="NCBI Taxonomy" id="1287738"/>
    <lineage>
        <taxon>Bacteria</taxon>
        <taxon>Pseudomonadati</taxon>
        <taxon>Pseudomonadota</taxon>
        <taxon>Betaproteobacteria</taxon>
        <taxon>Burkholderiales</taxon>
        <taxon>Alcaligenaceae</taxon>
        <taxon>Achromobacter</taxon>
    </lineage>
</organism>
<keyword evidence="1" id="KW-0805">Transcription regulation</keyword>
<dbReference type="PANTHER" id="PTHR33204">
    <property type="entry name" value="TRANSCRIPTIONAL REGULATOR, MARR FAMILY"/>
    <property type="match status" value="1"/>
</dbReference>
<protein>
    <submittedName>
        <fullName evidence="5">Putative HTH-type transcriptional regulator</fullName>
    </submittedName>
</protein>
<name>A0A6S7EHP5_9BURK</name>
<dbReference type="Proteomes" id="UP000494272">
    <property type="component" value="Unassembled WGS sequence"/>
</dbReference>
<evidence type="ECO:0000256" key="1">
    <source>
        <dbReference type="ARBA" id="ARBA00023015"/>
    </source>
</evidence>
<dbReference type="InterPro" id="IPR002577">
    <property type="entry name" value="HTH_HxlR"/>
</dbReference>
<evidence type="ECO:0000313" key="6">
    <source>
        <dbReference type="Proteomes" id="UP000494272"/>
    </source>
</evidence>
<sequence>MRSKSFEGMVCSIATVLDAVGDRWAMLILRDLVLGLRRYDDLRRSTGIANATLADRLRQLEQNGLIERRLYQSGPDRHEYLPTAKGRDIALVLQALAQVGDQWRPDGGSPLRFMNAQTGRRVELGLVEEGSGARVRHQDLRVEAGPGADDLMRWRLSQKTERA</sequence>
<keyword evidence="2" id="KW-0238">DNA-binding</keyword>
<evidence type="ECO:0000256" key="3">
    <source>
        <dbReference type="ARBA" id="ARBA00023163"/>
    </source>
</evidence>
<dbReference type="InterPro" id="IPR036390">
    <property type="entry name" value="WH_DNA-bd_sf"/>
</dbReference>
<dbReference type="Pfam" id="PF01638">
    <property type="entry name" value="HxlR"/>
    <property type="match status" value="1"/>
</dbReference>
<keyword evidence="6" id="KW-1185">Reference proteome</keyword>
<keyword evidence="3" id="KW-0804">Transcription</keyword>
<dbReference type="PROSITE" id="PS51118">
    <property type="entry name" value="HTH_HXLR"/>
    <property type="match status" value="1"/>
</dbReference>
<gene>
    <name evidence="5" type="ORF">LMG26841_04911</name>
</gene>
<accession>A0A6S7EHP5</accession>
<dbReference type="GO" id="GO:0003677">
    <property type="term" value="F:DNA binding"/>
    <property type="evidence" value="ECO:0007669"/>
    <property type="project" value="UniProtKB-KW"/>
</dbReference>
<reference evidence="5 6" key="1">
    <citation type="submission" date="2020-04" db="EMBL/GenBank/DDBJ databases">
        <authorList>
            <person name="De Canck E."/>
        </authorList>
    </citation>
    <scope>NUCLEOTIDE SEQUENCE [LARGE SCALE GENOMIC DNA]</scope>
    <source>
        <strain evidence="5 6">LMG 26841</strain>
    </source>
</reference>
<evidence type="ECO:0000256" key="2">
    <source>
        <dbReference type="ARBA" id="ARBA00023125"/>
    </source>
</evidence>
<dbReference type="PANTHER" id="PTHR33204:SF18">
    <property type="entry name" value="TRANSCRIPTIONAL REGULATORY PROTEIN"/>
    <property type="match status" value="1"/>
</dbReference>
<feature type="domain" description="HTH hxlR-type" evidence="4">
    <location>
        <begin position="11"/>
        <end position="108"/>
    </location>
</feature>
<proteinExistence type="predicted"/>